<dbReference type="Proteomes" id="UP000824120">
    <property type="component" value="Chromosome 12"/>
</dbReference>
<dbReference type="EMBL" id="JACXVP010000012">
    <property type="protein sequence ID" value="KAG5571240.1"/>
    <property type="molecule type" value="Genomic_DNA"/>
</dbReference>
<proteinExistence type="predicted"/>
<evidence type="ECO:0000313" key="2">
    <source>
        <dbReference type="Proteomes" id="UP000824120"/>
    </source>
</evidence>
<comment type="caution">
    <text evidence="1">The sequence shown here is derived from an EMBL/GenBank/DDBJ whole genome shotgun (WGS) entry which is preliminary data.</text>
</comment>
<sequence>MWSTWLERNQRCFDGKEENSYLLKTDVSKIFKEEQFLYLRGVLLVFEAVASLRVNPVKSSLFSINADHYIEDLTEVLGCEEVVIYNMFGAFFRSQDKRTKDLAGVWDRCTNKTDSRDKIVSVF</sequence>
<evidence type="ECO:0000313" key="1">
    <source>
        <dbReference type="EMBL" id="KAG5571240.1"/>
    </source>
</evidence>
<dbReference type="AlphaFoldDB" id="A0A9J5W7T0"/>
<gene>
    <name evidence="1" type="ORF">H5410_061006</name>
</gene>
<name>A0A9J5W7T0_SOLCO</name>
<organism evidence="1 2">
    <name type="scientific">Solanum commersonii</name>
    <name type="common">Commerson's wild potato</name>
    <name type="synonym">Commerson's nightshade</name>
    <dbReference type="NCBI Taxonomy" id="4109"/>
    <lineage>
        <taxon>Eukaryota</taxon>
        <taxon>Viridiplantae</taxon>
        <taxon>Streptophyta</taxon>
        <taxon>Embryophyta</taxon>
        <taxon>Tracheophyta</taxon>
        <taxon>Spermatophyta</taxon>
        <taxon>Magnoliopsida</taxon>
        <taxon>eudicotyledons</taxon>
        <taxon>Gunneridae</taxon>
        <taxon>Pentapetalae</taxon>
        <taxon>asterids</taxon>
        <taxon>lamiids</taxon>
        <taxon>Solanales</taxon>
        <taxon>Solanaceae</taxon>
        <taxon>Solanoideae</taxon>
        <taxon>Solaneae</taxon>
        <taxon>Solanum</taxon>
    </lineage>
</organism>
<protein>
    <submittedName>
        <fullName evidence="1">Uncharacterized protein</fullName>
    </submittedName>
</protein>
<accession>A0A9J5W7T0</accession>
<reference evidence="1 2" key="1">
    <citation type="submission" date="2020-09" db="EMBL/GenBank/DDBJ databases">
        <title>De no assembly of potato wild relative species, Solanum commersonii.</title>
        <authorList>
            <person name="Cho K."/>
        </authorList>
    </citation>
    <scope>NUCLEOTIDE SEQUENCE [LARGE SCALE GENOMIC DNA]</scope>
    <source>
        <strain evidence="1">LZ3.2</strain>
        <tissue evidence="1">Leaf</tissue>
    </source>
</reference>
<keyword evidence="2" id="KW-1185">Reference proteome</keyword>